<dbReference type="InterPro" id="IPR007167">
    <property type="entry name" value="Fe-transptr_FeoA-like"/>
</dbReference>
<dbReference type="SMART" id="SM00529">
    <property type="entry name" value="HTH_DTXR"/>
    <property type="match status" value="1"/>
</dbReference>
<evidence type="ECO:0000256" key="11">
    <source>
        <dbReference type="ARBA" id="ARBA00023211"/>
    </source>
</evidence>
<evidence type="ECO:0000313" key="14">
    <source>
        <dbReference type="EMBL" id="CAA9436577.1"/>
    </source>
</evidence>
<dbReference type="Gene3D" id="1.10.10.10">
    <property type="entry name" value="Winged helix-like DNA-binding domain superfamily/Winged helix DNA-binding domain"/>
    <property type="match status" value="1"/>
</dbReference>
<keyword evidence="7" id="KW-0805">Transcription regulation</keyword>
<dbReference type="InterPro" id="IPR036421">
    <property type="entry name" value="Fe_dep_repressor_sf"/>
</dbReference>
<dbReference type="FunFam" id="1.10.60.10:FF:000004">
    <property type="entry name" value="DtxR family transcriptional regulator"/>
    <property type="match status" value="1"/>
</dbReference>
<dbReference type="GO" id="GO:0046914">
    <property type="term" value="F:transition metal ion binding"/>
    <property type="evidence" value="ECO:0007669"/>
    <property type="project" value="InterPro"/>
</dbReference>
<accession>A0A6J4QFV8</accession>
<evidence type="ECO:0000256" key="5">
    <source>
        <dbReference type="ARBA" id="ARBA00022491"/>
    </source>
</evidence>
<comment type="subcellular location">
    <subcellularLocation>
        <location evidence="1">Cytoplasm</location>
    </subcellularLocation>
</comment>
<dbReference type="SUPFAM" id="SSF47979">
    <property type="entry name" value="Iron-dependent repressor protein, dimerization domain"/>
    <property type="match status" value="1"/>
</dbReference>
<dbReference type="SMART" id="SM00899">
    <property type="entry name" value="FeoA"/>
    <property type="match status" value="1"/>
</dbReference>
<evidence type="ECO:0000256" key="7">
    <source>
        <dbReference type="ARBA" id="ARBA00023015"/>
    </source>
</evidence>
<comment type="similarity">
    <text evidence="2">Belongs to the DtxR/MntR family.</text>
</comment>
<keyword evidence="11" id="KW-0464">Manganese</keyword>
<evidence type="ECO:0000256" key="3">
    <source>
        <dbReference type="ARBA" id="ARBA00011738"/>
    </source>
</evidence>
<evidence type="ECO:0000256" key="12">
    <source>
        <dbReference type="ARBA" id="ARBA00032593"/>
    </source>
</evidence>
<keyword evidence="9" id="KW-0010">Activator</keyword>
<dbReference type="AlphaFoldDB" id="A0A6J4QFV8"/>
<dbReference type="GO" id="GO:0003700">
    <property type="term" value="F:DNA-binding transcription factor activity"/>
    <property type="evidence" value="ECO:0007669"/>
    <property type="project" value="InterPro"/>
</dbReference>
<keyword evidence="8" id="KW-0238">DNA-binding</keyword>
<dbReference type="GO" id="GO:0003677">
    <property type="term" value="F:DNA binding"/>
    <property type="evidence" value="ECO:0007669"/>
    <property type="project" value="UniProtKB-KW"/>
</dbReference>
<feature type="domain" description="HTH dtxR-type" evidence="13">
    <location>
        <begin position="10"/>
        <end position="70"/>
    </location>
</feature>
<dbReference type="InterPro" id="IPR022689">
    <property type="entry name" value="Iron_dep_repressor"/>
</dbReference>
<dbReference type="EMBL" id="CADCUT010000215">
    <property type="protein sequence ID" value="CAA9436577.1"/>
    <property type="molecule type" value="Genomic_DNA"/>
</dbReference>
<dbReference type="PANTHER" id="PTHR33238:SF11">
    <property type="entry name" value="TRANSCRIPTIONAL REGULATOR MNTR"/>
    <property type="match status" value="1"/>
</dbReference>
<dbReference type="InterPro" id="IPR036390">
    <property type="entry name" value="WH_DNA-bd_sf"/>
</dbReference>
<keyword evidence="6" id="KW-0408">Iron</keyword>
<evidence type="ECO:0000256" key="6">
    <source>
        <dbReference type="ARBA" id="ARBA00023004"/>
    </source>
</evidence>
<dbReference type="SUPFAM" id="SSF50037">
    <property type="entry name" value="C-terminal domain of transcriptional repressors"/>
    <property type="match status" value="1"/>
</dbReference>
<protein>
    <recommendedName>
        <fullName evidence="12">Manganese transport regulator</fullName>
    </recommendedName>
</protein>
<dbReference type="Pfam" id="PF04023">
    <property type="entry name" value="FeoA"/>
    <property type="match status" value="1"/>
</dbReference>
<dbReference type="SUPFAM" id="SSF46785">
    <property type="entry name" value="Winged helix' DNA-binding domain"/>
    <property type="match status" value="1"/>
</dbReference>
<dbReference type="InterPro" id="IPR036388">
    <property type="entry name" value="WH-like_DNA-bd_sf"/>
</dbReference>
<dbReference type="InterPro" id="IPR050536">
    <property type="entry name" value="DtxR_MntR_Metal-Reg"/>
</dbReference>
<dbReference type="PANTHER" id="PTHR33238">
    <property type="entry name" value="IRON (METAL) DEPENDENT REPRESSOR, DTXR FAMILY"/>
    <property type="match status" value="1"/>
</dbReference>
<comment type="subunit">
    <text evidence="3">Homodimer.</text>
</comment>
<keyword evidence="4" id="KW-0963">Cytoplasm</keyword>
<keyword evidence="5" id="KW-0678">Repressor</keyword>
<evidence type="ECO:0000256" key="2">
    <source>
        <dbReference type="ARBA" id="ARBA00007871"/>
    </source>
</evidence>
<dbReference type="InterPro" id="IPR008988">
    <property type="entry name" value="Transcriptional_repressor_C"/>
</dbReference>
<sequence length="228" mass="24592">MPGTETTRPLSSSIGDYLKAIWALAGTGSASTTEVSGHLSVAPASVTNMLGRLQEMGLVRYERYRGASLTGRGREEALRLVRRHRLIESFLLGHLGYSWQEVHDEAERLEHAVSDEFTERLAELLGHPAHDPHGDPIPAADGTLEPDDSLPLGEAGVGGRVRISKVSDESIPVLDYLGERGLVPGRLLIIREVRHLDGVVTVEDEGGETHALGGPLTRAVFVREEAAG</sequence>
<organism evidence="14">
    <name type="scientific">uncultured Rubrobacteraceae bacterium</name>
    <dbReference type="NCBI Taxonomy" id="349277"/>
    <lineage>
        <taxon>Bacteria</taxon>
        <taxon>Bacillati</taxon>
        <taxon>Actinomycetota</taxon>
        <taxon>Rubrobacteria</taxon>
        <taxon>Rubrobacterales</taxon>
        <taxon>Rubrobacteraceae</taxon>
        <taxon>environmental samples</taxon>
    </lineage>
</organism>
<dbReference type="Gene3D" id="1.10.60.10">
    <property type="entry name" value="Iron dependent repressor, metal binding and dimerisation domain"/>
    <property type="match status" value="1"/>
</dbReference>
<dbReference type="GO" id="GO:0046983">
    <property type="term" value="F:protein dimerization activity"/>
    <property type="evidence" value="ECO:0007669"/>
    <property type="project" value="InterPro"/>
</dbReference>
<evidence type="ECO:0000256" key="4">
    <source>
        <dbReference type="ARBA" id="ARBA00022490"/>
    </source>
</evidence>
<dbReference type="PROSITE" id="PS50944">
    <property type="entry name" value="HTH_DTXR"/>
    <property type="match status" value="1"/>
</dbReference>
<name>A0A6J4QFV8_9ACTN</name>
<reference evidence="14" key="1">
    <citation type="submission" date="2020-02" db="EMBL/GenBank/DDBJ databases">
        <authorList>
            <person name="Meier V. D."/>
        </authorList>
    </citation>
    <scope>NUCLEOTIDE SEQUENCE</scope>
    <source>
        <strain evidence="14">AVDCRST_MAG03</strain>
    </source>
</reference>
<dbReference type="Gene3D" id="2.30.30.90">
    <property type="match status" value="1"/>
</dbReference>
<dbReference type="GO" id="GO:0005737">
    <property type="term" value="C:cytoplasm"/>
    <property type="evidence" value="ECO:0007669"/>
    <property type="project" value="UniProtKB-SubCell"/>
</dbReference>
<evidence type="ECO:0000256" key="1">
    <source>
        <dbReference type="ARBA" id="ARBA00004496"/>
    </source>
</evidence>
<dbReference type="InterPro" id="IPR001367">
    <property type="entry name" value="Fe_dep_repressor"/>
</dbReference>
<evidence type="ECO:0000256" key="9">
    <source>
        <dbReference type="ARBA" id="ARBA00023159"/>
    </source>
</evidence>
<keyword evidence="10" id="KW-0804">Transcription</keyword>
<dbReference type="InterPro" id="IPR022687">
    <property type="entry name" value="HTH_DTXR"/>
</dbReference>
<gene>
    <name evidence="14" type="ORF">AVDCRST_MAG03-3649</name>
</gene>
<evidence type="ECO:0000259" key="13">
    <source>
        <dbReference type="PROSITE" id="PS50944"/>
    </source>
</evidence>
<proteinExistence type="inferred from homology"/>
<evidence type="ECO:0000256" key="10">
    <source>
        <dbReference type="ARBA" id="ARBA00023163"/>
    </source>
</evidence>
<evidence type="ECO:0000256" key="8">
    <source>
        <dbReference type="ARBA" id="ARBA00023125"/>
    </source>
</evidence>
<dbReference type="InterPro" id="IPR038157">
    <property type="entry name" value="FeoA_core_dom"/>
</dbReference>
<dbReference type="Pfam" id="PF02742">
    <property type="entry name" value="Fe_dep_repr_C"/>
    <property type="match status" value="1"/>
</dbReference>
<dbReference type="Pfam" id="PF01325">
    <property type="entry name" value="Fe_dep_repress"/>
    <property type="match status" value="1"/>
</dbReference>